<accession>K2GZ41</accession>
<dbReference type="AlphaFoldDB" id="K2GZ41"/>
<proteinExistence type="predicted"/>
<organism evidence="1">
    <name type="scientific">uncultured bacterium</name>
    <name type="common">gcode 4</name>
    <dbReference type="NCBI Taxonomy" id="1234023"/>
    <lineage>
        <taxon>Bacteria</taxon>
        <taxon>environmental samples</taxon>
    </lineage>
</organism>
<comment type="caution">
    <text evidence="1">The sequence shown here is derived from an EMBL/GenBank/DDBJ whole genome shotgun (WGS) entry which is preliminary data.</text>
</comment>
<protein>
    <submittedName>
        <fullName evidence="1">Uncharacterized protein</fullName>
    </submittedName>
</protein>
<evidence type="ECO:0000313" key="1">
    <source>
        <dbReference type="EMBL" id="EKE28740.1"/>
    </source>
</evidence>
<reference evidence="1" key="1">
    <citation type="journal article" date="2012" name="Science">
        <title>Fermentation, hydrogen, and sulfur metabolism in multiple uncultivated bacterial phyla.</title>
        <authorList>
            <person name="Wrighton K.C."/>
            <person name="Thomas B.C."/>
            <person name="Sharon I."/>
            <person name="Miller C.S."/>
            <person name="Castelle C.J."/>
            <person name="VerBerkmoes N.C."/>
            <person name="Wilkins M.J."/>
            <person name="Hettich R.L."/>
            <person name="Lipton M.S."/>
            <person name="Williams K.H."/>
            <person name="Long P.E."/>
            <person name="Banfield J.F."/>
        </authorList>
    </citation>
    <scope>NUCLEOTIDE SEQUENCE [LARGE SCALE GENOMIC DNA]</scope>
</reference>
<dbReference type="EMBL" id="AMFJ01000298">
    <property type="protein sequence ID" value="EKE28740.1"/>
    <property type="molecule type" value="Genomic_DNA"/>
</dbReference>
<name>K2GZ41_9BACT</name>
<sequence>MKKVDSESDVDLVQIQKEANRLASGSRSIKAEVNQILSSDIWRLNKIIACGIFFKRKDYLKKALEEIWDGFDSKWFALKYSKNILDFFNYLAKWRNRLTAGTDSWFSWFVEIDWMYLLYKTFWKHMNLEKKVRAVYSDMLVARDSYFFARKMYSQFSPDMDLTYETKKWFDNFISKTTFNYLDISLIIYKDFSSEVDFTDEIIKNKSKIISFFRRAWKNQDIERLAGIMNNYWKYFDLNEMKKEVFLDLLKTSYNKSLDFWKFVKDDNVSAQVKKWFSHRFAQKEFKIAKQIVKDFWAWIDFKEEILSWIAFLKTKWIILNQAEVLRDFSS</sequence>
<gene>
    <name evidence="1" type="ORF">ACD_3C00024G0002</name>
</gene>